<comment type="caution">
    <text evidence="2">The sequence shown here is derived from an EMBL/GenBank/DDBJ whole genome shotgun (WGS) entry which is preliminary data.</text>
</comment>
<dbReference type="EMBL" id="RCSW01000017">
    <property type="protein sequence ID" value="KAF7935368.1"/>
    <property type="molecule type" value="Genomic_DNA"/>
</dbReference>
<feature type="region of interest" description="Disordered" evidence="1">
    <location>
        <begin position="666"/>
        <end position="781"/>
    </location>
</feature>
<dbReference type="AlphaFoldDB" id="A0A9P5IBK1"/>
<protein>
    <submittedName>
        <fullName evidence="2">Uncharacterized protein</fullName>
    </submittedName>
</protein>
<organism evidence="2 3">
    <name type="scientific">Botrytis byssoidea</name>
    <dbReference type="NCBI Taxonomy" id="139641"/>
    <lineage>
        <taxon>Eukaryota</taxon>
        <taxon>Fungi</taxon>
        <taxon>Dikarya</taxon>
        <taxon>Ascomycota</taxon>
        <taxon>Pezizomycotina</taxon>
        <taxon>Leotiomycetes</taxon>
        <taxon>Helotiales</taxon>
        <taxon>Sclerotiniaceae</taxon>
        <taxon>Botrytis</taxon>
    </lineage>
</organism>
<sequence>MFSYRKFGILKSGSSSKIQIVEQYTADPPAKMSDPESHHRSPTPPHILRRRGHQTLRRNSDRHSYAGMDRFPLYSDNLHLPRNNELDRHHRGNSPNSEIDVRRADLVHERLGTEDFTFFPRKSVVTTKGVEAVWNMDSTQDVTIHLDFECDEDIEAHVEELSRLRKLGDFEAALQYIESCPDECRNNMDFAVNYAYIFLMQGDLDYKKLERLGSAFPKIYQQCIDCAIFKMKILRTSGSEFDYNACNLLESEMAKELKSNFPRLNSIQLRLNEASNIAKRVPTTEWKTLYNYLASQNRVSDMRDLFHTMSESDIMSAIHGWFEMNLTSESSISDFIALWTESRDEFTDIALLDVLASMCLQIFLNYVYPRKEYVRHASQCIEYARQFANSVSSNSPKDTKSESYLTWILAEEKLSRILKRSEPRLINHFRGFPGIVIWQRDVPIYVPFSNENPGWVIDEPLRQSNDLLELGLNTARELGNFSLEGKFLEEIILGSQAPMELLRERARLQKDVQGYRQGYLATCLTMYLVAANETVQRELYDDLTNFDEGEIGYSEDRGDAIMLKWCQNRIQRALCISLKGSKEQLDKYTRREVFLHKKVSENHPELFESNMRAMAVNEQNDSSLRIGRSYNDISYLWYEKSSVAKDERYWENRPRSMFESINTDKIRLSRGEMQSESDMDGSEEGTYSSERDRRSQGKKIARPLGKHVSSPQQANGAHINAIGRTGARGSLYGNTSDEDGIRGEDDPNHRITRSKYDTDAYQSETSVYESWSDQDELDNRR</sequence>
<reference evidence="2 3" key="1">
    <citation type="journal article" date="2020" name="Genome Biol. Evol.">
        <title>Comparative genomics of Sclerotiniaceae.</title>
        <authorList>
            <person name="Valero Jimenez C.A."/>
            <person name="Steentjes M."/>
            <person name="Scholten O.E."/>
            <person name="Van Kan J.A.L."/>
        </authorList>
    </citation>
    <scope>NUCLEOTIDE SEQUENCE [LARGE SCALE GENOMIC DNA]</scope>
    <source>
        <strain evidence="2 3">MUCL 94</strain>
    </source>
</reference>
<dbReference type="Proteomes" id="UP000710849">
    <property type="component" value="Unassembled WGS sequence"/>
</dbReference>
<feature type="compositionally biased region" description="Basic residues" evidence="1">
    <location>
        <begin position="47"/>
        <end position="56"/>
    </location>
</feature>
<proteinExistence type="predicted"/>
<feature type="compositionally biased region" description="Basic and acidic residues" evidence="1">
    <location>
        <begin position="739"/>
        <end position="758"/>
    </location>
</feature>
<accession>A0A9P5IBK1</accession>
<keyword evidence="3" id="KW-1185">Reference proteome</keyword>
<evidence type="ECO:0000313" key="3">
    <source>
        <dbReference type="Proteomes" id="UP000710849"/>
    </source>
</evidence>
<gene>
    <name evidence="2" type="ORF">EAE97_008275</name>
</gene>
<evidence type="ECO:0000256" key="1">
    <source>
        <dbReference type="SAM" id="MobiDB-lite"/>
    </source>
</evidence>
<dbReference type="GeneID" id="62151863"/>
<feature type="region of interest" description="Disordered" evidence="1">
    <location>
        <begin position="28"/>
        <end position="62"/>
    </location>
</feature>
<feature type="compositionally biased region" description="Polar residues" evidence="1">
    <location>
        <begin position="760"/>
        <end position="771"/>
    </location>
</feature>
<evidence type="ECO:0000313" key="2">
    <source>
        <dbReference type="EMBL" id="KAF7935368.1"/>
    </source>
</evidence>
<dbReference type="RefSeq" id="XP_038730469.1">
    <property type="nucleotide sequence ID" value="XM_038878789.1"/>
</dbReference>
<feature type="compositionally biased region" description="Basic residues" evidence="1">
    <location>
        <begin position="696"/>
        <end position="705"/>
    </location>
</feature>
<feature type="compositionally biased region" description="Acidic residues" evidence="1">
    <location>
        <begin position="772"/>
        <end position="781"/>
    </location>
</feature>
<name>A0A9P5IBK1_9HELO</name>